<dbReference type="Proteomes" id="UP000298653">
    <property type="component" value="Chromosome"/>
</dbReference>
<keyword evidence="1" id="KW-1133">Transmembrane helix</keyword>
<evidence type="ECO:0000313" key="2">
    <source>
        <dbReference type="EMBL" id="QCP34349.1"/>
    </source>
</evidence>
<protein>
    <recommendedName>
        <fullName evidence="4">Stage II sporulation protein M</fullName>
    </recommendedName>
</protein>
<dbReference type="RefSeq" id="WP_137327904.1">
    <property type="nucleotide sequence ID" value="NZ_CP040058.1"/>
</dbReference>
<feature type="transmembrane region" description="Helical" evidence="1">
    <location>
        <begin position="105"/>
        <end position="131"/>
    </location>
</feature>
<proteinExistence type="predicted"/>
<evidence type="ECO:0000256" key="1">
    <source>
        <dbReference type="SAM" id="Phobius"/>
    </source>
</evidence>
<dbReference type="KEGG" id="arf:AR1Y2_0895"/>
<reference evidence="2 3" key="1">
    <citation type="submission" date="2019-05" db="EMBL/GenBank/DDBJ databases">
        <title>Complete genome sequencing of Anaerostipes rhamnosivorans.</title>
        <authorList>
            <person name="Bui T.P.N."/>
            <person name="de Vos W.M."/>
        </authorList>
    </citation>
    <scope>NUCLEOTIDE SEQUENCE [LARGE SCALE GENOMIC DNA]</scope>
    <source>
        <strain evidence="2 3">1y2</strain>
    </source>
</reference>
<feature type="transmembrane region" description="Helical" evidence="1">
    <location>
        <begin position="161"/>
        <end position="182"/>
    </location>
</feature>
<keyword evidence="1" id="KW-0472">Membrane</keyword>
<feature type="transmembrane region" description="Helical" evidence="1">
    <location>
        <begin position="7"/>
        <end position="27"/>
    </location>
</feature>
<feature type="transmembrane region" description="Helical" evidence="1">
    <location>
        <begin position="39"/>
        <end position="60"/>
    </location>
</feature>
<accession>A0A4P8IGV3</accession>
<name>A0A4P8IGV3_9FIRM</name>
<feature type="transmembrane region" description="Helical" evidence="1">
    <location>
        <begin position="67"/>
        <end position="93"/>
    </location>
</feature>
<organism evidence="2 3">
    <name type="scientific">Anaerostipes rhamnosivorans</name>
    <dbReference type="NCBI Taxonomy" id="1229621"/>
    <lineage>
        <taxon>Bacteria</taxon>
        <taxon>Bacillati</taxon>
        <taxon>Bacillota</taxon>
        <taxon>Clostridia</taxon>
        <taxon>Lachnospirales</taxon>
        <taxon>Lachnospiraceae</taxon>
        <taxon>Anaerostipes</taxon>
    </lineage>
</organism>
<dbReference type="OrthoDB" id="1905143at2"/>
<keyword evidence="3" id="KW-1185">Reference proteome</keyword>
<sequence length="187" mass="21083">MERRKFFIGVFVLTGLVLGSLFTNAVYKDYLEYGGQMDSLVLGGKGLYISGSSLLPYILFKRGKQYGILFLVGFILKPVVLLYGGLFCLSFFLGSILSLQVVNLGIAGLFIVILSLFPHYICYGGSMYLLYQRNVRDEKKEEMTFDTGHSFLKKFSIQLELLLLVIGCLLESYINPAILNMFNHIVK</sequence>
<dbReference type="EMBL" id="CP040058">
    <property type="protein sequence ID" value="QCP34349.1"/>
    <property type="molecule type" value="Genomic_DNA"/>
</dbReference>
<dbReference type="AlphaFoldDB" id="A0A4P8IGV3"/>
<gene>
    <name evidence="2" type="ORF">AR1Y2_0895</name>
</gene>
<evidence type="ECO:0008006" key="4">
    <source>
        <dbReference type="Google" id="ProtNLM"/>
    </source>
</evidence>
<evidence type="ECO:0000313" key="3">
    <source>
        <dbReference type="Proteomes" id="UP000298653"/>
    </source>
</evidence>
<keyword evidence="1" id="KW-0812">Transmembrane</keyword>